<organism evidence="2 3">
    <name type="scientific">Flavobacterium flevense</name>
    <dbReference type="NCBI Taxonomy" id="983"/>
    <lineage>
        <taxon>Bacteria</taxon>
        <taxon>Pseudomonadati</taxon>
        <taxon>Bacteroidota</taxon>
        <taxon>Flavobacteriia</taxon>
        <taxon>Flavobacteriales</taxon>
        <taxon>Flavobacteriaceae</taxon>
        <taxon>Flavobacterium</taxon>
    </lineage>
</organism>
<accession>A0A4Y4AUK4</accession>
<dbReference type="AlphaFoldDB" id="A0A4Y4AUK4"/>
<dbReference type="InterPro" id="IPR046290">
    <property type="entry name" value="DUF6327"/>
</dbReference>
<comment type="caution">
    <text evidence="2">The sequence shown here is derived from an EMBL/GenBank/DDBJ whole genome shotgun (WGS) entry which is preliminary data.</text>
</comment>
<keyword evidence="1" id="KW-0472">Membrane</keyword>
<dbReference type="Pfam" id="PF19852">
    <property type="entry name" value="DUF6327"/>
    <property type="match status" value="1"/>
</dbReference>
<feature type="transmembrane region" description="Helical" evidence="1">
    <location>
        <begin position="59"/>
        <end position="79"/>
    </location>
</feature>
<evidence type="ECO:0000256" key="1">
    <source>
        <dbReference type="SAM" id="Phobius"/>
    </source>
</evidence>
<proteinExistence type="predicted"/>
<protein>
    <submittedName>
        <fullName evidence="2">Uncharacterized protein</fullName>
    </submittedName>
</protein>
<dbReference type="STRING" id="983.SAMN05443543_102359"/>
<dbReference type="OrthoDB" id="1449018at2"/>
<keyword evidence="3" id="KW-1185">Reference proteome</keyword>
<dbReference type="Proteomes" id="UP000316775">
    <property type="component" value="Unassembled WGS sequence"/>
</dbReference>
<keyword evidence="1" id="KW-1133">Transmembrane helix</keyword>
<name>A0A4Y4AUK4_9FLAO</name>
<sequence>MQQTKKYSSYAQIDSELEILKVEKEISYQKLVLSVQKIKESFSVLNIASNVLDTVKSTFFSSSATIFRLLIPIVINWFINKKRGN</sequence>
<evidence type="ECO:0000313" key="2">
    <source>
        <dbReference type="EMBL" id="GEC70730.1"/>
    </source>
</evidence>
<reference evidence="2 3" key="1">
    <citation type="submission" date="2019-06" db="EMBL/GenBank/DDBJ databases">
        <title>Whole genome shotgun sequence of Flavobacterium flevense NBRC 14960.</title>
        <authorList>
            <person name="Hosoyama A."/>
            <person name="Uohara A."/>
            <person name="Ohji S."/>
            <person name="Ichikawa N."/>
        </authorList>
    </citation>
    <scope>NUCLEOTIDE SEQUENCE [LARGE SCALE GENOMIC DNA]</scope>
    <source>
        <strain evidence="2 3">NBRC 14960</strain>
    </source>
</reference>
<dbReference type="RefSeq" id="WP_073242553.1">
    <property type="nucleotide sequence ID" value="NZ_BJNP01000002.1"/>
</dbReference>
<evidence type="ECO:0000313" key="3">
    <source>
        <dbReference type="Proteomes" id="UP000316775"/>
    </source>
</evidence>
<gene>
    <name evidence="2" type="ORF">FFL01_02690</name>
</gene>
<keyword evidence="1" id="KW-0812">Transmembrane</keyword>
<dbReference type="EMBL" id="BJNP01000002">
    <property type="protein sequence ID" value="GEC70730.1"/>
    <property type="molecule type" value="Genomic_DNA"/>
</dbReference>